<feature type="region of interest" description="Disordered" evidence="7">
    <location>
        <begin position="488"/>
        <end position="508"/>
    </location>
</feature>
<feature type="compositionally biased region" description="Basic and acidic residues" evidence="7">
    <location>
        <begin position="280"/>
        <end position="306"/>
    </location>
</feature>
<feature type="compositionally biased region" description="Polar residues" evidence="7">
    <location>
        <begin position="869"/>
        <end position="884"/>
    </location>
</feature>
<dbReference type="SUPFAM" id="SSF56112">
    <property type="entry name" value="Protein kinase-like (PK-like)"/>
    <property type="match status" value="2"/>
</dbReference>
<feature type="compositionally biased region" description="Polar residues" evidence="7">
    <location>
        <begin position="253"/>
        <end position="270"/>
    </location>
</feature>
<evidence type="ECO:0000256" key="1">
    <source>
        <dbReference type="ARBA" id="ARBA00022527"/>
    </source>
</evidence>
<dbReference type="VEuPathDB" id="CryptoDB:Cvel_12693"/>
<organism evidence="9">
    <name type="scientific">Chromera velia CCMP2878</name>
    <dbReference type="NCBI Taxonomy" id="1169474"/>
    <lineage>
        <taxon>Eukaryota</taxon>
        <taxon>Sar</taxon>
        <taxon>Alveolata</taxon>
        <taxon>Colpodellida</taxon>
        <taxon>Chromeraceae</taxon>
        <taxon>Chromera</taxon>
    </lineage>
</organism>
<feature type="compositionally biased region" description="Polar residues" evidence="7">
    <location>
        <begin position="719"/>
        <end position="728"/>
    </location>
</feature>
<dbReference type="InterPro" id="IPR000719">
    <property type="entry name" value="Prot_kinase_dom"/>
</dbReference>
<feature type="domain" description="Protein kinase" evidence="8">
    <location>
        <begin position="983"/>
        <end position="1253"/>
    </location>
</feature>
<dbReference type="GO" id="GO:0005524">
    <property type="term" value="F:ATP binding"/>
    <property type="evidence" value="ECO:0007669"/>
    <property type="project" value="UniProtKB-UniRule"/>
</dbReference>
<keyword evidence="4" id="KW-0418">Kinase</keyword>
<dbReference type="SMART" id="SM00220">
    <property type="entry name" value="S_TKc"/>
    <property type="match status" value="2"/>
</dbReference>
<feature type="region of interest" description="Disordered" evidence="7">
    <location>
        <begin position="57"/>
        <end position="89"/>
    </location>
</feature>
<dbReference type="InterPro" id="IPR017441">
    <property type="entry name" value="Protein_kinase_ATP_BS"/>
</dbReference>
<keyword evidence="2" id="KW-0808">Transferase</keyword>
<feature type="region of interest" description="Disordered" evidence="7">
    <location>
        <begin position="253"/>
        <end position="350"/>
    </location>
</feature>
<dbReference type="Pfam" id="PF00069">
    <property type="entry name" value="Pkinase"/>
    <property type="match status" value="2"/>
</dbReference>
<evidence type="ECO:0000256" key="7">
    <source>
        <dbReference type="SAM" id="MobiDB-lite"/>
    </source>
</evidence>
<feature type="compositionally biased region" description="Low complexity" evidence="7">
    <location>
        <begin position="782"/>
        <end position="810"/>
    </location>
</feature>
<dbReference type="PROSITE" id="PS00107">
    <property type="entry name" value="PROTEIN_KINASE_ATP"/>
    <property type="match status" value="1"/>
</dbReference>
<feature type="compositionally biased region" description="Low complexity" evidence="7">
    <location>
        <begin position="428"/>
        <end position="443"/>
    </location>
</feature>
<dbReference type="GO" id="GO:0004674">
    <property type="term" value="F:protein serine/threonine kinase activity"/>
    <property type="evidence" value="ECO:0007669"/>
    <property type="project" value="UniProtKB-KW"/>
</dbReference>
<feature type="compositionally biased region" description="Low complexity" evidence="7">
    <location>
        <begin position="677"/>
        <end position="688"/>
    </location>
</feature>
<feature type="compositionally biased region" description="Basic and acidic residues" evidence="7">
    <location>
        <begin position="839"/>
        <end position="852"/>
    </location>
</feature>
<feature type="region of interest" description="Disordered" evidence="7">
    <location>
        <begin position="526"/>
        <end position="584"/>
    </location>
</feature>
<feature type="compositionally biased region" description="Polar residues" evidence="7">
    <location>
        <begin position="658"/>
        <end position="676"/>
    </location>
</feature>
<accession>A0A0G4IBB3</accession>
<evidence type="ECO:0000259" key="8">
    <source>
        <dbReference type="PROSITE" id="PS50011"/>
    </source>
</evidence>
<evidence type="ECO:0000256" key="3">
    <source>
        <dbReference type="ARBA" id="ARBA00022741"/>
    </source>
</evidence>
<dbReference type="PROSITE" id="PS00108">
    <property type="entry name" value="PROTEIN_KINASE_ST"/>
    <property type="match status" value="2"/>
</dbReference>
<reference evidence="9" key="1">
    <citation type="submission" date="2014-11" db="EMBL/GenBank/DDBJ databases">
        <authorList>
            <person name="Otto D Thomas"/>
            <person name="Naeem Raeece"/>
        </authorList>
    </citation>
    <scope>NUCLEOTIDE SEQUENCE</scope>
</reference>
<feature type="region of interest" description="Disordered" evidence="7">
    <location>
        <begin position="385"/>
        <end position="450"/>
    </location>
</feature>
<feature type="compositionally biased region" description="Basic and acidic residues" evidence="7">
    <location>
        <begin position="326"/>
        <end position="339"/>
    </location>
</feature>
<sequence length="1579" mass="170717">MGGTPSTPNAPVDILNLRCGEDGTLDTRYRALNFDASVSNRESLGASEGDADWEWELLPESPTPPPDPPTRTLGLTKKFSSAPTRPTRRRRANFSRVPLTGIKEEGELEMEAEETKRKTQLEGALSDCPSLETIKSADPISACDLLLSPPSQIPQGHLAERWQVFLTSVRSTLSNQTKSQLEWVGHDLWALRDIVKRTSESPLSSNLEKTVRGFIAKVIGALPQKLSWDDPYKCQVDSSDVFEEDAYLLTVMTSPNRDSSAPKRNSQPDSNFLLRGSSVIRHDSLPTDGASGRRNDQGQDATDKPEGPTPVGGGRSVRSSSHRRAPSRERERETADHSSRPGSSTQRFHGTGVLGMTAKSILGEAALPPLLSPVLGASDISPSGMAAALPASNRRRSTKNEGGPLSKSMRDPGGPPDTPVRKREWLQSPAAGSAVGPAGGLSPVRLPPLDKGSPSILSATLRAEGTGVRGRRVIVGVKDERGVAELKAATPLSSHGKPEPWTGLRQTVSQGGVGYGGLDFDRSTPASAMRGAASARVRSPPSVSTAGSVKNRRLKPLPVPFSPSNRSEASSGSPDGIHLFTPKSPRRYTVAEALIADAEGAHSTEGEEDIAGNFSTEMIAASLAGAGRGRLDLSPTMIPPSPRRHSETPPSPRPPLLHQQTSSHQSVPSNPDVSQEPSRPSHPSGSSSLDRPTSTGSLHLPAPPAGPETGISPKKRRSAQSSRNTSRAGSRVGSVVGEEFAVAPSPVPSNHRDRSGVNTAMAAAGVLAHAQGQSSSSGDAVALPSPRPLSTSSSSSRPSSSPAATVPSRVDTPEGPSDPAESTVQRISPTGHEGFGGGQEKEKETASPERKPTIKISMPPGRGKGISHPRTSSGDVPPAGTTTDTVREDHSSWDNDTMQFQPIKKSSAKSKTEEEQEKGKKGKAVVVVDRRASDERVMKEGAQAPLMRPIKRSTTDHHIRGRGGNSKKGKFILADIEGKQCWLGEKEVVGAGSWGRVFRATKAGTGGEVAVKEMIVNPRGKEENDHVRAFQKELTVFLERNIRHPNIVRYLGHNRQNERLYIYLEYINGGSLKDILQNDGAWAESLAARYTREVLLGLEYLHLKGIAHRDLKGANILIDEEMKVKIADFGCAKFNDTGESLFASTQAGTVYWTAPEILEQEEHEKYNPMKADVWSVGCLVAEMVTGVPPWTYGREKPFPWAVAAAKHICKADPSHPPLPPDSSEALKDFVAQCCKRDPKERPSVAELLRHRFVNLTELGPDSMRVGSDVIGKGSRGRVTVFSGLKLATGEQVAVKRIPYSKSDQEDVKYVKQLAEELRVYQSITHPHIVDYLGHRIHEEFMNVFLEFCCGGSLTDILSEFKRPDQNEYTPLSEPIIANFTKQICIGLDYLHSKNIAHRDLKGANILLDSRGHVKIGDFGSAKRNDIEQSLLTKTIRGSLLWMAPEIIERWGEQEESMSPYHAKKADIWSLGCVVVEMCTGRPPWTLTKRGLDSEMGIFIHVTKKAPTAIPDVPETVSDDLKSFVATCCNRDANARPPVSELMSHPFISHAEGILLKTAAREGLKSSLKGGEEDEDDDND</sequence>
<dbReference type="PROSITE" id="PS50011">
    <property type="entry name" value="PROTEIN_KINASE_DOM"/>
    <property type="match status" value="2"/>
</dbReference>
<keyword evidence="1" id="KW-0723">Serine/threonine-protein kinase</keyword>
<keyword evidence="3 6" id="KW-0547">Nucleotide-binding</keyword>
<dbReference type="PANTHER" id="PTHR11584">
    <property type="entry name" value="SERINE/THREONINE PROTEIN KINASE"/>
    <property type="match status" value="1"/>
</dbReference>
<name>A0A0G4IBB3_9ALVE</name>
<evidence type="ECO:0000256" key="4">
    <source>
        <dbReference type="ARBA" id="ARBA00022777"/>
    </source>
</evidence>
<dbReference type="EMBL" id="CDMZ01005777">
    <property type="protein sequence ID" value="CEM54338.1"/>
    <property type="molecule type" value="Genomic_DNA"/>
</dbReference>
<feature type="compositionally biased region" description="Basic and acidic residues" evidence="7">
    <location>
        <begin position="910"/>
        <end position="919"/>
    </location>
</feature>
<dbReference type="InterPro" id="IPR008271">
    <property type="entry name" value="Ser/Thr_kinase_AS"/>
</dbReference>
<evidence type="ECO:0000256" key="2">
    <source>
        <dbReference type="ARBA" id="ARBA00022679"/>
    </source>
</evidence>
<evidence type="ECO:0000313" key="9">
    <source>
        <dbReference type="EMBL" id="CEM54338.1"/>
    </source>
</evidence>
<evidence type="ECO:0000256" key="5">
    <source>
        <dbReference type="ARBA" id="ARBA00022840"/>
    </source>
</evidence>
<gene>
    <name evidence="9" type="ORF">Cvel_12693</name>
</gene>
<feature type="compositionally biased region" description="Polar residues" evidence="7">
    <location>
        <begin position="562"/>
        <end position="573"/>
    </location>
</feature>
<evidence type="ECO:0000256" key="6">
    <source>
        <dbReference type="PROSITE-ProRule" id="PRU10141"/>
    </source>
</evidence>
<dbReference type="PANTHER" id="PTHR11584:SF369">
    <property type="entry name" value="MITOGEN-ACTIVATED PROTEIN KINASE KINASE KINASE 19-RELATED"/>
    <property type="match status" value="1"/>
</dbReference>
<keyword evidence="5 6" id="KW-0067">ATP-binding</keyword>
<dbReference type="Gene3D" id="1.10.510.10">
    <property type="entry name" value="Transferase(Phosphotransferase) domain 1"/>
    <property type="match status" value="2"/>
</dbReference>
<dbReference type="InterPro" id="IPR011009">
    <property type="entry name" value="Kinase-like_dom_sf"/>
</dbReference>
<dbReference type="CDD" id="cd06606">
    <property type="entry name" value="STKc_MAPKKK"/>
    <property type="match status" value="2"/>
</dbReference>
<protein>
    <recommendedName>
        <fullName evidence="8">Protein kinase domain-containing protein</fullName>
    </recommendedName>
</protein>
<feature type="binding site" evidence="6">
    <location>
        <position position="1012"/>
    </location>
    <ligand>
        <name>ATP</name>
        <dbReference type="ChEBI" id="CHEBI:30616"/>
    </ligand>
</feature>
<feature type="domain" description="Protein kinase" evidence="8">
    <location>
        <begin position="1264"/>
        <end position="1547"/>
    </location>
</feature>
<feature type="region of interest" description="Disordered" evidence="7">
    <location>
        <begin position="625"/>
        <end position="923"/>
    </location>
</feature>
<feature type="compositionally biased region" description="Low complexity" evidence="7">
    <location>
        <begin position="70"/>
        <end position="85"/>
    </location>
</feature>
<proteinExistence type="predicted"/>